<protein>
    <recommendedName>
        <fullName evidence="3">Tetratricopeptide repeat protein</fullName>
    </recommendedName>
</protein>
<reference evidence="2" key="1">
    <citation type="submission" date="2018-01" db="EMBL/GenBank/DDBJ databases">
        <title>Draft Genome Sequence of the Radioresistant Bacterium Deinococcus aerius TR0125, Isolated from the Higher Atmosphere above Japan.</title>
        <authorList>
            <person name="Satoh K."/>
            <person name="Arai H."/>
            <person name="Sanzen T."/>
            <person name="Kawaguchi Y."/>
            <person name="Hayashi H."/>
            <person name="Yokobori S."/>
            <person name="Yamagishi A."/>
            <person name="Oono Y."/>
            <person name="Narumi I."/>
        </authorList>
    </citation>
    <scope>NUCLEOTIDE SEQUENCE [LARGE SCALE GENOMIC DNA]</scope>
    <source>
        <strain evidence="2">TR0125</strain>
    </source>
</reference>
<dbReference type="InterPro" id="IPR011990">
    <property type="entry name" value="TPR-like_helical_dom_sf"/>
</dbReference>
<sequence>MTLTHKVEDRRVIPRWRDTRVAVEMGEASSLRPPRAASTEQVSAQIASHLNQLRVAFAARPSIGRAAELTSAAALAARPQVAEDAAEYLLLHADDTTPTALSTARDVLGFQLEAPPLRLVTPALSMDRLQEEVRRLKAVVRAFPRSPLAHVDLARMYAALGVLAKAERHLTVALGLAPHHRLTLRAAVRFHLHAHDPREAVRLLRQQPLTLQDPWLMAAEISAAMVAGLPPKSVKRAREVLEHREFSPLHSSELAAALGTLDLTDGKTKRVRKLFQQALERPTENAVAQVQWAAPHVRLELKESQLVDVPRNFEARGQDSYEARNYEDARAAFVSWLQDEPFSSTPAIMAGYLSHLLDETPGQAIELTKLGLTATPEEDTLLNNMAFYLADAGQLDRAERYLARAQAVAPANELGLTLRATEGLIAFRRGDPVRGAALYEEALRAARALKNTEREVLARLYYARELARHRDPQAPALLAEAYAAALNFGESGAVLTARRVRADAEALLRA</sequence>
<keyword evidence="2" id="KW-1185">Reference proteome</keyword>
<name>A0A2I9CSL1_9DEIO</name>
<proteinExistence type="predicted"/>
<dbReference type="Proteomes" id="UP000236569">
    <property type="component" value="Unassembled WGS sequence"/>
</dbReference>
<dbReference type="EMBL" id="BFAG01000002">
    <property type="protein sequence ID" value="GBF04649.1"/>
    <property type="molecule type" value="Genomic_DNA"/>
</dbReference>
<comment type="caution">
    <text evidence="1">The sequence shown here is derived from an EMBL/GenBank/DDBJ whole genome shotgun (WGS) entry which is preliminary data.</text>
</comment>
<dbReference type="Gene3D" id="1.25.40.10">
    <property type="entry name" value="Tetratricopeptide repeat domain"/>
    <property type="match status" value="2"/>
</dbReference>
<evidence type="ECO:0000313" key="1">
    <source>
        <dbReference type="EMBL" id="GBF04649.1"/>
    </source>
</evidence>
<dbReference type="AlphaFoldDB" id="A0A2I9CSL1"/>
<evidence type="ECO:0008006" key="3">
    <source>
        <dbReference type="Google" id="ProtNLM"/>
    </source>
</evidence>
<dbReference type="OrthoDB" id="8416895at2"/>
<evidence type="ECO:0000313" key="2">
    <source>
        <dbReference type="Proteomes" id="UP000236569"/>
    </source>
</evidence>
<accession>A0A2I9CSL1</accession>
<dbReference type="SUPFAM" id="SSF48452">
    <property type="entry name" value="TPR-like"/>
    <property type="match status" value="2"/>
</dbReference>
<organism evidence="1 2">
    <name type="scientific">Deinococcus aerius</name>
    <dbReference type="NCBI Taxonomy" id="200253"/>
    <lineage>
        <taxon>Bacteria</taxon>
        <taxon>Thermotogati</taxon>
        <taxon>Deinococcota</taxon>
        <taxon>Deinococci</taxon>
        <taxon>Deinococcales</taxon>
        <taxon>Deinococcaceae</taxon>
        <taxon>Deinococcus</taxon>
    </lineage>
</organism>
<gene>
    <name evidence="1" type="ORF">DAERI_020246</name>
</gene>
<dbReference type="RefSeq" id="WP_103128131.1">
    <property type="nucleotide sequence ID" value="NZ_BFAG01000002.1"/>
</dbReference>